<evidence type="ECO:0000256" key="5">
    <source>
        <dbReference type="HAMAP-Rule" id="MF_00050"/>
    </source>
</evidence>
<dbReference type="Gene3D" id="1.10.286.20">
    <property type="match status" value="1"/>
</dbReference>
<dbReference type="PROSITE" id="PS01126">
    <property type="entry name" value="EF_TS_1"/>
    <property type="match status" value="1"/>
</dbReference>
<comment type="caution">
    <text evidence="7">The sequence shown here is derived from an EMBL/GenBank/DDBJ whole genome shotgun (WGS) entry which is preliminary data.</text>
</comment>
<dbReference type="Pfam" id="PF00889">
    <property type="entry name" value="EF_TS"/>
    <property type="match status" value="1"/>
</dbReference>
<dbReference type="NCBIfam" id="TIGR00116">
    <property type="entry name" value="tsf"/>
    <property type="match status" value="1"/>
</dbReference>
<dbReference type="SUPFAM" id="SSF54713">
    <property type="entry name" value="Elongation factor Ts (EF-Ts), dimerisation domain"/>
    <property type="match status" value="1"/>
</dbReference>
<comment type="function">
    <text evidence="5">Associates with the EF-Tu.GDP complex and induces the exchange of GDP to GTP. It remains bound to the aminoacyl-tRNA.EF-Tu.GTP complex up to the GTP hydrolysis stage on the ribosome.</text>
</comment>
<evidence type="ECO:0000313" key="8">
    <source>
        <dbReference type="Proteomes" id="UP000732105"/>
    </source>
</evidence>
<dbReference type="Gene3D" id="1.10.8.10">
    <property type="entry name" value="DNA helicase RuvA subunit, C-terminal domain"/>
    <property type="match status" value="1"/>
</dbReference>
<dbReference type="Gene3D" id="3.30.479.20">
    <property type="entry name" value="Elongation factor Ts, dimerisation domain"/>
    <property type="match status" value="2"/>
</dbReference>
<feature type="region of interest" description="Involved in Mg(2+) ion dislocation from EF-Tu" evidence="5">
    <location>
        <begin position="81"/>
        <end position="84"/>
    </location>
</feature>
<dbReference type="RefSeq" id="WP_171596957.1">
    <property type="nucleotide sequence ID" value="NZ_RZNH01000039.1"/>
</dbReference>
<keyword evidence="4 5" id="KW-0648">Protein biosynthesis</keyword>
<evidence type="ECO:0000256" key="3">
    <source>
        <dbReference type="ARBA" id="ARBA00022768"/>
    </source>
</evidence>
<keyword evidence="8" id="KW-1185">Reference proteome</keyword>
<comment type="similarity">
    <text evidence="1 5">Belongs to the EF-Ts family.</text>
</comment>
<keyword evidence="5" id="KW-0963">Cytoplasm</keyword>
<dbReference type="InterPro" id="IPR014039">
    <property type="entry name" value="Transl_elong_EFTs/EF1B_dimer"/>
</dbReference>
<evidence type="ECO:0000313" key="7">
    <source>
        <dbReference type="EMBL" id="NOU61698.1"/>
    </source>
</evidence>
<evidence type="ECO:0000256" key="4">
    <source>
        <dbReference type="ARBA" id="ARBA00022917"/>
    </source>
</evidence>
<dbReference type="PANTHER" id="PTHR11741">
    <property type="entry name" value="ELONGATION FACTOR TS"/>
    <property type="match status" value="1"/>
</dbReference>
<dbReference type="EMBL" id="RZNH01000039">
    <property type="protein sequence ID" value="NOU61698.1"/>
    <property type="molecule type" value="Genomic_DNA"/>
</dbReference>
<evidence type="ECO:0000256" key="2">
    <source>
        <dbReference type="ARBA" id="ARBA00016956"/>
    </source>
</evidence>
<accession>A0ABX1WZV2</accession>
<feature type="domain" description="Translation elongation factor EFTs/EF1B dimerisation" evidence="6">
    <location>
        <begin position="72"/>
        <end position="272"/>
    </location>
</feature>
<dbReference type="PANTHER" id="PTHR11741:SF0">
    <property type="entry name" value="ELONGATION FACTOR TS, MITOCHONDRIAL"/>
    <property type="match status" value="1"/>
</dbReference>
<name>A0ABX1WZV2_9BACT</name>
<dbReference type="HAMAP" id="MF_00050">
    <property type="entry name" value="EF_Ts"/>
    <property type="match status" value="1"/>
</dbReference>
<dbReference type="CDD" id="cd14275">
    <property type="entry name" value="UBA_EF-Ts"/>
    <property type="match status" value="1"/>
</dbReference>
<evidence type="ECO:0000256" key="1">
    <source>
        <dbReference type="ARBA" id="ARBA00005532"/>
    </source>
</evidence>
<dbReference type="InterPro" id="IPR018101">
    <property type="entry name" value="Transl_elong_Ts_CS"/>
</dbReference>
<protein>
    <recommendedName>
        <fullName evidence="2 5">Elongation factor Ts</fullName>
        <shortName evidence="5">EF-Ts</shortName>
    </recommendedName>
</protein>
<sequence length="274" mass="29710">MSIKAADVAKLRKATGAGMMDCKKALTEAEGDFDAAVEIIRKKGMAIANKRADREATEGVVLARVSEDKKKGAIITLNCETDFVAKNDGFVEFAGKILDLALANMPADLEALKAIEMDGRTIADQVTEQTGVIGEKIDLSFFDKIEAEAAVAYIHAGNKLATLIGFNKDVEDQMGRDVAMQAAAMAPIAINEDAVPADVVAKELEIGKEKARLEGKPEQILDKIAQGRLGKFFKEVTLLNQDFVKDGKKTVKQYLTEADKDLTVVEMKRFTLNA</sequence>
<dbReference type="InterPro" id="IPR009060">
    <property type="entry name" value="UBA-like_sf"/>
</dbReference>
<dbReference type="SUPFAM" id="SSF46934">
    <property type="entry name" value="UBA-like"/>
    <property type="match status" value="1"/>
</dbReference>
<dbReference type="InterPro" id="IPR001816">
    <property type="entry name" value="Transl_elong_EFTs/EF1B"/>
</dbReference>
<evidence type="ECO:0000259" key="6">
    <source>
        <dbReference type="Pfam" id="PF00889"/>
    </source>
</evidence>
<organism evidence="7 8">
    <name type="scientific">Marinifilum caeruleilacunae</name>
    <dbReference type="NCBI Taxonomy" id="2499076"/>
    <lineage>
        <taxon>Bacteria</taxon>
        <taxon>Pseudomonadati</taxon>
        <taxon>Bacteroidota</taxon>
        <taxon>Bacteroidia</taxon>
        <taxon>Marinilabiliales</taxon>
        <taxon>Marinifilaceae</taxon>
    </lineage>
</organism>
<proteinExistence type="inferred from homology"/>
<dbReference type="Proteomes" id="UP000732105">
    <property type="component" value="Unassembled WGS sequence"/>
</dbReference>
<dbReference type="GO" id="GO:0003746">
    <property type="term" value="F:translation elongation factor activity"/>
    <property type="evidence" value="ECO:0007669"/>
    <property type="project" value="UniProtKB-KW"/>
</dbReference>
<comment type="subcellular location">
    <subcellularLocation>
        <location evidence="5">Cytoplasm</location>
    </subcellularLocation>
</comment>
<dbReference type="InterPro" id="IPR036402">
    <property type="entry name" value="EF-Ts_dimer_sf"/>
</dbReference>
<gene>
    <name evidence="5" type="primary">tsf</name>
    <name evidence="7" type="ORF">ELS83_18000</name>
</gene>
<keyword evidence="3 5" id="KW-0251">Elongation factor</keyword>
<reference evidence="7 8" key="1">
    <citation type="submission" date="2018-12" db="EMBL/GenBank/DDBJ databases">
        <title>Marinifilum JC070 sp. nov., a marine bacterium isolated from Yongle Blue Hole in the South China Sea.</title>
        <authorList>
            <person name="Fu T."/>
        </authorList>
    </citation>
    <scope>NUCLEOTIDE SEQUENCE [LARGE SCALE GENOMIC DNA]</scope>
    <source>
        <strain evidence="7 8">JC070</strain>
    </source>
</reference>